<reference key="2">
    <citation type="submission" date="2011-08" db="EMBL/GenBank/DDBJ databases">
        <title>Genome sequence of Naumovozyma castellii.</title>
        <authorList>
            <person name="Gordon J.L."/>
            <person name="Armisen D."/>
            <person name="Proux-Wera E."/>
            <person name="OhEigeartaigh S.S."/>
            <person name="Byrne K.P."/>
            <person name="Wolfe K.H."/>
        </authorList>
    </citation>
    <scope>NUCLEOTIDE SEQUENCE</scope>
    <source>
        <strain>Type strain:CBS 4309</strain>
    </source>
</reference>
<dbReference type="RefSeq" id="XP_003675321.1">
    <property type="nucleotide sequence ID" value="XM_003675273.1"/>
</dbReference>
<name>G0VAS4_NAUCA</name>
<feature type="domain" description="FHA" evidence="2">
    <location>
        <begin position="133"/>
        <end position="180"/>
    </location>
</feature>
<dbReference type="GeneID" id="96902507"/>
<dbReference type="STRING" id="1064592.G0VAS4"/>
<sequence length="528" mass="59596">MSNQFPPSSPVASTSYTHPSKFNNSIASDETTMQHDSNASSPFMEKKLQHLKGARRAPNETQYPSPFPSSSTGRSSSPIRNSTDKLPTQLNLPILNDSKDEEEEPKLEDYPIYTAPKTAPITLELDPRNDAEMIMGRQSNACDLQLPKKKSISRRHASISYISNRNQVRLECLGTNGLVVLLPLKLSGHLIKRVPEMAVYEISSLFDKDEVVSSKEKVLLKDKEMTSFVLLKGETILMPFINGTTIDFRDAEVVLSMKQLKYSHTVDSSDDEDDEKQNLETPIPSVPKSGFKIAELPQHKHIVSPLASKITPQSSFNVAIPATPKKVRHNLIKHDEQTPVPENRTPEIIKTTKRSLETLNIKNTSKNDAAHHIQHQHSKLHQISSTEPKLKKKKLSQEPEMTNEEIIESLNERKIDYKSLQHVLTNHLAFSNVQQTPLSQLQEVNSKLGELTKNELRAILSQVKCIGVIYRQGKDAAGKPLDEEYYYDLENDADADRRNLVTSLKGGRTGLRSCRRTHKQYFWKKPAK</sequence>
<feature type="compositionally biased region" description="Polar residues" evidence="1">
    <location>
        <begin position="1"/>
        <end position="41"/>
    </location>
</feature>
<dbReference type="AlphaFoldDB" id="G0VAS4"/>
<proteinExistence type="predicted"/>
<dbReference type="OMA" id="KCIGVIY"/>
<dbReference type="CDD" id="cd22699">
    <property type="entry name" value="FHA_PLM2-like"/>
    <property type="match status" value="1"/>
</dbReference>
<dbReference type="EMBL" id="HE576753">
    <property type="protein sequence ID" value="CCC68951.1"/>
    <property type="molecule type" value="Genomic_DNA"/>
</dbReference>
<dbReference type="FunCoup" id="G0VAS4">
    <property type="interactions" value="280"/>
</dbReference>
<gene>
    <name evidence="3" type="primary">NCAS0B08670</name>
    <name evidence="3" type="ordered locus">NCAS_0B08670</name>
</gene>
<dbReference type="Proteomes" id="UP000001640">
    <property type="component" value="Chromosome 2"/>
</dbReference>
<feature type="compositionally biased region" description="Polar residues" evidence="1">
    <location>
        <begin position="79"/>
        <end position="91"/>
    </location>
</feature>
<dbReference type="OrthoDB" id="5348546at2759"/>
<evidence type="ECO:0000259" key="2">
    <source>
        <dbReference type="PROSITE" id="PS50006"/>
    </source>
</evidence>
<evidence type="ECO:0000313" key="4">
    <source>
        <dbReference type="Proteomes" id="UP000001640"/>
    </source>
</evidence>
<keyword evidence="4" id="KW-1185">Reference proteome</keyword>
<dbReference type="InParanoid" id="G0VAS4"/>
<dbReference type="GO" id="GO:0010468">
    <property type="term" value="P:regulation of gene expression"/>
    <property type="evidence" value="ECO:0007669"/>
    <property type="project" value="EnsemblFungi"/>
</dbReference>
<dbReference type="InterPro" id="IPR000253">
    <property type="entry name" value="FHA_dom"/>
</dbReference>
<dbReference type="Pfam" id="PF00498">
    <property type="entry name" value="FHA"/>
    <property type="match status" value="1"/>
</dbReference>
<dbReference type="InterPro" id="IPR008984">
    <property type="entry name" value="SMAD_FHA_dom_sf"/>
</dbReference>
<dbReference type="GO" id="GO:0000785">
    <property type="term" value="C:chromatin"/>
    <property type="evidence" value="ECO:0007669"/>
    <property type="project" value="EnsemblFungi"/>
</dbReference>
<dbReference type="SUPFAM" id="SSF49879">
    <property type="entry name" value="SMAD/FHA domain"/>
    <property type="match status" value="1"/>
</dbReference>
<dbReference type="eggNOG" id="ENOG502RZJP">
    <property type="taxonomic scope" value="Eukaryota"/>
</dbReference>
<dbReference type="HOGENOM" id="CLU_027153_0_0_1"/>
<dbReference type="GO" id="GO:0006974">
    <property type="term" value="P:DNA damage response"/>
    <property type="evidence" value="ECO:0007669"/>
    <property type="project" value="EnsemblFungi"/>
</dbReference>
<dbReference type="GO" id="GO:0005634">
    <property type="term" value="C:nucleus"/>
    <property type="evidence" value="ECO:0007669"/>
    <property type="project" value="EnsemblFungi"/>
</dbReference>
<evidence type="ECO:0000313" key="3">
    <source>
        <dbReference type="EMBL" id="CCC68951.1"/>
    </source>
</evidence>
<organism evidence="3 4">
    <name type="scientific">Naumovozyma castellii</name>
    <name type="common">Yeast</name>
    <name type="synonym">Saccharomyces castellii</name>
    <dbReference type="NCBI Taxonomy" id="27288"/>
    <lineage>
        <taxon>Eukaryota</taxon>
        <taxon>Fungi</taxon>
        <taxon>Dikarya</taxon>
        <taxon>Ascomycota</taxon>
        <taxon>Saccharomycotina</taxon>
        <taxon>Saccharomycetes</taxon>
        <taxon>Saccharomycetales</taxon>
        <taxon>Saccharomycetaceae</taxon>
        <taxon>Naumovozyma</taxon>
    </lineage>
</organism>
<protein>
    <recommendedName>
        <fullName evidence="2">FHA domain-containing protein</fullName>
    </recommendedName>
</protein>
<feature type="region of interest" description="Disordered" evidence="1">
    <location>
        <begin position="265"/>
        <end position="286"/>
    </location>
</feature>
<feature type="region of interest" description="Disordered" evidence="1">
    <location>
        <begin position="1"/>
        <end position="107"/>
    </location>
</feature>
<dbReference type="SMART" id="SM00240">
    <property type="entry name" value="FHA"/>
    <property type="match status" value="1"/>
</dbReference>
<dbReference type="PROSITE" id="PS50006">
    <property type="entry name" value="FHA_DOMAIN"/>
    <property type="match status" value="1"/>
</dbReference>
<dbReference type="GO" id="GO:0003682">
    <property type="term" value="F:chromatin binding"/>
    <property type="evidence" value="ECO:0007669"/>
    <property type="project" value="EnsemblFungi"/>
</dbReference>
<feature type="compositionally biased region" description="Low complexity" evidence="1">
    <location>
        <begin position="68"/>
        <end position="78"/>
    </location>
</feature>
<evidence type="ECO:0000256" key="1">
    <source>
        <dbReference type="SAM" id="MobiDB-lite"/>
    </source>
</evidence>
<dbReference type="Gene3D" id="2.60.200.20">
    <property type="match status" value="1"/>
</dbReference>
<feature type="region of interest" description="Disordered" evidence="1">
    <location>
        <begin position="368"/>
        <end position="403"/>
    </location>
</feature>
<reference evidence="3 4" key="1">
    <citation type="journal article" date="2011" name="Proc. Natl. Acad. Sci. U.S.A.">
        <title>Evolutionary erosion of yeast sex chromosomes by mating-type switching accidents.</title>
        <authorList>
            <person name="Gordon J.L."/>
            <person name="Armisen D."/>
            <person name="Proux-Wera E."/>
            <person name="Oheigeartaigh S.S."/>
            <person name="Byrne K.P."/>
            <person name="Wolfe K.H."/>
        </authorList>
    </citation>
    <scope>NUCLEOTIDE SEQUENCE [LARGE SCALE GENOMIC DNA]</scope>
    <source>
        <strain evidence="4">ATCC 76901 / BCRC 22586 / CBS 4309 / NBRC 1992 / NRRL Y-12630</strain>
    </source>
</reference>
<dbReference type="KEGG" id="ncs:NCAS_0B08670"/>
<accession>G0VAS4</accession>